<evidence type="ECO:0000313" key="6">
    <source>
        <dbReference type="EMBL" id="MFC5993574.1"/>
    </source>
</evidence>
<evidence type="ECO:0000313" key="7">
    <source>
        <dbReference type="Proteomes" id="UP001596302"/>
    </source>
</evidence>
<dbReference type="InterPro" id="IPR050707">
    <property type="entry name" value="HTH_MetabolicPath_Reg"/>
</dbReference>
<dbReference type="PANTHER" id="PTHR30136">
    <property type="entry name" value="HELIX-TURN-HELIX TRANSCRIPTIONAL REGULATOR, ICLR FAMILY"/>
    <property type="match status" value="1"/>
</dbReference>
<feature type="domain" description="IclR-ED" evidence="5">
    <location>
        <begin position="68"/>
        <end position="246"/>
    </location>
</feature>
<protein>
    <submittedName>
        <fullName evidence="6">IclR family transcriptional regulator</fullName>
    </submittedName>
</protein>
<accession>A0ABW1IYX2</accession>
<keyword evidence="3" id="KW-0804">Transcription</keyword>
<name>A0ABW1IYX2_9PSEU</name>
<dbReference type="CDD" id="cd00090">
    <property type="entry name" value="HTH_ARSR"/>
    <property type="match status" value="1"/>
</dbReference>
<dbReference type="InterPro" id="IPR011991">
    <property type="entry name" value="ArsR-like_HTH"/>
</dbReference>
<evidence type="ECO:0000256" key="3">
    <source>
        <dbReference type="ARBA" id="ARBA00023163"/>
    </source>
</evidence>
<dbReference type="InterPro" id="IPR005471">
    <property type="entry name" value="Tscrpt_reg_IclR_N"/>
</dbReference>
<dbReference type="PROSITE" id="PS51078">
    <property type="entry name" value="ICLR_ED"/>
    <property type="match status" value="1"/>
</dbReference>
<proteinExistence type="predicted"/>
<dbReference type="Proteomes" id="UP001596302">
    <property type="component" value="Unassembled WGS sequence"/>
</dbReference>
<sequence length="254" mass="26905">MTAPTGTQAVDRAAALLALVVRAEGPRTFTSLVDELGLAKSTTSRLLQALERHRLLLRDRDGAFRPGPLFTLYAARHDPVHDLVDAARSTLQRIGEATAETVNLAVPRGDAVVQVAQVDSTFLLGATNWVGVDVPAHCTALGKVFYAHEALPLPAGPLEQRTPHSRTDPAALRRDLAEVVRRGFAVSREELELGLVAVAAPIRSGDGAVIAAVSVSGPTPRLGDRLERIGKLLVNETATLSAQLGHPPRKEGAA</sequence>
<keyword evidence="1" id="KW-0805">Transcription regulation</keyword>
<dbReference type="Gene3D" id="1.10.10.10">
    <property type="entry name" value="Winged helix-like DNA-binding domain superfamily/Winged helix DNA-binding domain"/>
    <property type="match status" value="1"/>
</dbReference>
<dbReference type="Pfam" id="PF01614">
    <property type="entry name" value="IclR_C"/>
    <property type="match status" value="1"/>
</dbReference>
<evidence type="ECO:0000256" key="2">
    <source>
        <dbReference type="ARBA" id="ARBA00023125"/>
    </source>
</evidence>
<evidence type="ECO:0000259" key="4">
    <source>
        <dbReference type="PROSITE" id="PS51077"/>
    </source>
</evidence>
<organism evidence="6 7">
    <name type="scientific">Pseudonocardia hispaniensis</name>
    <dbReference type="NCBI Taxonomy" id="904933"/>
    <lineage>
        <taxon>Bacteria</taxon>
        <taxon>Bacillati</taxon>
        <taxon>Actinomycetota</taxon>
        <taxon>Actinomycetes</taxon>
        <taxon>Pseudonocardiales</taxon>
        <taxon>Pseudonocardiaceae</taxon>
        <taxon>Pseudonocardia</taxon>
    </lineage>
</organism>
<keyword evidence="2" id="KW-0238">DNA-binding</keyword>
<keyword evidence="7" id="KW-1185">Reference proteome</keyword>
<dbReference type="InterPro" id="IPR036390">
    <property type="entry name" value="WH_DNA-bd_sf"/>
</dbReference>
<reference evidence="7" key="1">
    <citation type="journal article" date="2019" name="Int. J. Syst. Evol. Microbiol.">
        <title>The Global Catalogue of Microorganisms (GCM) 10K type strain sequencing project: providing services to taxonomists for standard genome sequencing and annotation.</title>
        <authorList>
            <consortium name="The Broad Institute Genomics Platform"/>
            <consortium name="The Broad Institute Genome Sequencing Center for Infectious Disease"/>
            <person name="Wu L."/>
            <person name="Ma J."/>
        </authorList>
    </citation>
    <scope>NUCLEOTIDE SEQUENCE [LARGE SCALE GENOMIC DNA]</scope>
    <source>
        <strain evidence="7">CCM 8391</strain>
    </source>
</reference>
<dbReference type="SUPFAM" id="SSF55781">
    <property type="entry name" value="GAF domain-like"/>
    <property type="match status" value="1"/>
</dbReference>
<feature type="domain" description="HTH iclR-type" evidence="4">
    <location>
        <begin position="7"/>
        <end position="68"/>
    </location>
</feature>
<comment type="caution">
    <text evidence="6">The sequence shown here is derived from an EMBL/GenBank/DDBJ whole genome shotgun (WGS) entry which is preliminary data.</text>
</comment>
<gene>
    <name evidence="6" type="ORF">ACFQE5_05005</name>
</gene>
<dbReference type="EMBL" id="JBHSQW010000010">
    <property type="protein sequence ID" value="MFC5993574.1"/>
    <property type="molecule type" value="Genomic_DNA"/>
</dbReference>
<dbReference type="RefSeq" id="WP_379583304.1">
    <property type="nucleotide sequence ID" value="NZ_JBHSQW010000010.1"/>
</dbReference>
<dbReference type="SMART" id="SM00346">
    <property type="entry name" value="HTH_ICLR"/>
    <property type="match status" value="1"/>
</dbReference>
<dbReference type="SUPFAM" id="SSF46785">
    <property type="entry name" value="Winged helix' DNA-binding domain"/>
    <property type="match status" value="1"/>
</dbReference>
<evidence type="ECO:0000256" key="1">
    <source>
        <dbReference type="ARBA" id="ARBA00023015"/>
    </source>
</evidence>
<dbReference type="Gene3D" id="3.30.450.40">
    <property type="match status" value="1"/>
</dbReference>
<dbReference type="PROSITE" id="PS51077">
    <property type="entry name" value="HTH_ICLR"/>
    <property type="match status" value="1"/>
</dbReference>
<dbReference type="InterPro" id="IPR014757">
    <property type="entry name" value="Tscrpt_reg_IclR_C"/>
</dbReference>
<dbReference type="PANTHER" id="PTHR30136:SF39">
    <property type="entry name" value="TRANSCRIPTIONAL REGULATORY PROTEIN"/>
    <property type="match status" value="1"/>
</dbReference>
<dbReference type="Pfam" id="PF09339">
    <property type="entry name" value="HTH_IclR"/>
    <property type="match status" value="1"/>
</dbReference>
<evidence type="ECO:0000259" key="5">
    <source>
        <dbReference type="PROSITE" id="PS51078"/>
    </source>
</evidence>
<dbReference type="InterPro" id="IPR036388">
    <property type="entry name" value="WH-like_DNA-bd_sf"/>
</dbReference>
<dbReference type="InterPro" id="IPR029016">
    <property type="entry name" value="GAF-like_dom_sf"/>
</dbReference>